<feature type="domain" description="Winged helix" evidence="1">
    <location>
        <begin position="19"/>
        <end position="92"/>
    </location>
</feature>
<reference evidence="2 3" key="1">
    <citation type="submission" date="2015-05" db="EMBL/GenBank/DDBJ databases">
        <title>Draft genome sequence of Microvirga vignae strain BR3299, a novel nitrogen fixing bacteria isolated from Brazil semi-aired region.</title>
        <authorList>
            <person name="Zilli J.E."/>
            <person name="Passos S.R."/>
            <person name="Leite J."/>
            <person name="Baldani J.I."/>
            <person name="Xavier G.R."/>
            <person name="Rumjaneck N.G."/>
            <person name="Simoes-Araujo J.L."/>
        </authorList>
    </citation>
    <scope>NUCLEOTIDE SEQUENCE [LARGE SCALE GENOMIC DNA]</scope>
    <source>
        <strain evidence="2 3">BR3299</strain>
    </source>
</reference>
<evidence type="ECO:0000313" key="3">
    <source>
        <dbReference type="Proteomes" id="UP000035489"/>
    </source>
</evidence>
<evidence type="ECO:0000313" key="2">
    <source>
        <dbReference type="EMBL" id="KLK90140.1"/>
    </source>
</evidence>
<accession>A0A0H1R4J6</accession>
<proteinExistence type="predicted"/>
<keyword evidence="3" id="KW-1185">Reference proteome</keyword>
<dbReference type="InterPro" id="IPR054382">
    <property type="entry name" value="wHTH_alphaproteobact"/>
</dbReference>
<gene>
    <name evidence="2" type="ORF">AA309_27375</name>
</gene>
<dbReference type="RefSeq" id="WP_047192194.1">
    <property type="nucleotide sequence ID" value="NZ_LCYG01000095.1"/>
</dbReference>
<dbReference type="Proteomes" id="UP000035489">
    <property type="component" value="Unassembled WGS sequence"/>
</dbReference>
<dbReference type="EMBL" id="LCYG01000095">
    <property type="protein sequence ID" value="KLK90140.1"/>
    <property type="molecule type" value="Genomic_DNA"/>
</dbReference>
<dbReference type="PATRIC" id="fig|1225564.3.peg.7113"/>
<sequence>MSNDVVELHVQRLDTGEMLRLKGREVWTLACLIEVLERGVIPLERPAPRWSAYVHSLRKRGLVIATVDEHHAGPYPGAHGRYVLRTPLRVLKAVSAGEKRRAA</sequence>
<organism evidence="2 3">
    <name type="scientific">Microvirga vignae</name>
    <dbReference type="NCBI Taxonomy" id="1225564"/>
    <lineage>
        <taxon>Bacteria</taxon>
        <taxon>Pseudomonadati</taxon>
        <taxon>Pseudomonadota</taxon>
        <taxon>Alphaproteobacteria</taxon>
        <taxon>Hyphomicrobiales</taxon>
        <taxon>Methylobacteriaceae</taxon>
        <taxon>Microvirga</taxon>
    </lineage>
</organism>
<dbReference type="Pfam" id="PF22324">
    <property type="entry name" value="HTH_91"/>
    <property type="match status" value="1"/>
</dbReference>
<dbReference type="AlphaFoldDB" id="A0A0H1R4J6"/>
<evidence type="ECO:0000259" key="1">
    <source>
        <dbReference type="Pfam" id="PF22324"/>
    </source>
</evidence>
<comment type="caution">
    <text evidence="2">The sequence shown here is derived from an EMBL/GenBank/DDBJ whole genome shotgun (WGS) entry which is preliminary data.</text>
</comment>
<name>A0A0H1R4J6_9HYPH</name>
<protein>
    <recommendedName>
        <fullName evidence="1">Winged helix domain-containing protein</fullName>
    </recommendedName>
</protein>
<dbReference type="STRING" id="1225564.AA309_27375"/>
<dbReference type="OrthoDB" id="7211172at2"/>